<dbReference type="Pfam" id="PF05090">
    <property type="entry name" value="HTTM"/>
    <property type="match status" value="1"/>
</dbReference>
<keyword evidence="3 6" id="KW-1133">Transmembrane helix</keyword>
<evidence type="ECO:0000256" key="5">
    <source>
        <dbReference type="SAM" id="MobiDB-lite"/>
    </source>
</evidence>
<feature type="region of interest" description="Disordered" evidence="5">
    <location>
        <begin position="306"/>
        <end position="331"/>
    </location>
</feature>
<accession>A0ABW8AAQ3</accession>
<dbReference type="NCBIfam" id="TIGR04033">
    <property type="entry name" value="export_SdpB"/>
    <property type="match status" value="1"/>
</dbReference>
<dbReference type="PANTHER" id="PTHR39535">
    <property type="entry name" value="SPORULATION-DELAYING PROTEIN SDPB"/>
    <property type="match status" value="1"/>
</dbReference>
<feature type="compositionally biased region" description="Basic and acidic residues" evidence="5">
    <location>
        <begin position="315"/>
        <end position="324"/>
    </location>
</feature>
<feature type="transmembrane region" description="Helical" evidence="6">
    <location>
        <begin position="216"/>
        <end position="238"/>
    </location>
</feature>
<evidence type="ECO:0000259" key="7">
    <source>
        <dbReference type="SMART" id="SM00752"/>
    </source>
</evidence>
<keyword evidence="2 6" id="KW-0812">Transmembrane</keyword>
<reference evidence="8 9" key="1">
    <citation type="submission" date="2024-10" db="EMBL/GenBank/DDBJ databases">
        <title>The Natural Products Discovery Center: Release of the First 8490 Sequenced Strains for Exploring Actinobacteria Biosynthetic Diversity.</title>
        <authorList>
            <person name="Kalkreuter E."/>
            <person name="Kautsar S.A."/>
            <person name="Yang D."/>
            <person name="Bader C.D."/>
            <person name="Teijaro C.N."/>
            <person name="Fluegel L."/>
            <person name="Davis C.M."/>
            <person name="Simpson J.R."/>
            <person name="Lauterbach L."/>
            <person name="Steele A.D."/>
            <person name="Gui C."/>
            <person name="Meng S."/>
            <person name="Li G."/>
            <person name="Viehrig K."/>
            <person name="Ye F."/>
            <person name="Su P."/>
            <person name="Kiefer A.F."/>
            <person name="Nichols A."/>
            <person name="Cepeda A.J."/>
            <person name="Yan W."/>
            <person name="Fan B."/>
            <person name="Jiang Y."/>
            <person name="Adhikari A."/>
            <person name="Zheng C.-J."/>
            <person name="Schuster L."/>
            <person name="Cowan T.M."/>
            <person name="Smanski M.J."/>
            <person name="Chevrette M.G."/>
            <person name="De Carvalho L.P.S."/>
            <person name="Shen B."/>
        </authorList>
    </citation>
    <scope>NUCLEOTIDE SEQUENCE [LARGE SCALE GENOMIC DNA]</scope>
    <source>
        <strain evidence="8 9">NPDC049503</strain>
    </source>
</reference>
<evidence type="ECO:0000256" key="4">
    <source>
        <dbReference type="ARBA" id="ARBA00023136"/>
    </source>
</evidence>
<evidence type="ECO:0000313" key="8">
    <source>
        <dbReference type="EMBL" id="MFI7443458.1"/>
    </source>
</evidence>
<comment type="caution">
    <text evidence="8">The sequence shown here is derived from an EMBL/GenBank/DDBJ whole genome shotgun (WGS) entry which is preliminary data.</text>
</comment>
<dbReference type="InterPro" id="IPR052964">
    <property type="entry name" value="Sporulation_signal_mat"/>
</dbReference>
<gene>
    <name evidence="8" type="ORF">ACIBP5_26105</name>
</gene>
<keyword evidence="4 6" id="KW-0472">Membrane</keyword>
<name>A0ABW8AAQ3_9ACTN</name>
<dbReference type="RefSeq" id="WP_101787016.1">
    <property type="nucleotide sequence ID" value="NZ_JBITMB010000006.1"/>
</dbReference>
<evidence type="ECO:0000256" key="6">
    <source>
        <dbReference type="SAM" id="Phobius"/>
    </source>
</evidence>
<dbReference type="InterPro" id="IPR023894">
    <property type="entry name" value="Sporulation_SdpB"/>
</dbReference>
<dbReference type="EMBL" id="JBITMB010000006">
    <property type="protein sequence ID" value="MFI7443458.1"/>
    <property type="molecule type" value="Genomic_DNA"/>
</dbReference>
<evidence type="ECO:0000313" key="9">
    <source>
        <dbReference type="Proteomes" id="UP001612928"/>
    </source>
</evidence>
<dbReference type="SMART" id="SM00752">
    <property type="entry name" value="HTTM"/>
    <property type="match status" value="1"/>
</dbReference>
<feature type="domain" description="HTTM-like" evidence="7">
    <location>
        <begin position="14"/>
        <end position="282"/>
    </location>
</feature>
<sequence>MLSRLGTWAHGIARVSPWTDVYGTARSLIAAATLTTLLASDTATLFRPAAGVPGHPHCDGLAGAGLFCVMDVDVAHPVAIVILVLAASGWRPRLTALPHWWATVSFQASTTIPDGGDQVAAVLTLLLLPLALTDGRAWHWQRPGEVRDEVASLVAWSALLVIRVQVAGIYLQASMAKLGREEWADGTALYYWLGDPLFGVPGWASPLVAPVLAHPVGVTLLTWGAVAVEFALVMGLVARRAARPYLLAAGVLLHGSIAVLMGLGSFSLAMIGALVLFLRPLDVPFALRVKEPIALAARRWRAGVIPRGEPPAAGQREESTREKALQQNQSP</sequence>
<keyword evidence="9" id="KW-1185">Reference proteome</keyword>
<protein>
    <submittedName>
        <fullName evidence="8">Sporulation-delaying protein SdpB family protein</fullName>
    </submittedName>
</protein>
<evidence type="ECO:0000256" key="2">
    <source>
        <dbReference type="ARBA" id="ARBA00022692"/>
    </source>
</evidence>
<evidence type="ECO:0000256" key="3">
    <source>
        <dbReference type="ARBA" id="ARBA00022989"/>
    </source>
</evidence>
<feature type="transmembrane region" description="Helical" evidence="6">
    <location>
        <begin position="245"/>
        <end position="278"/>
    </location>
</feature>
<dbReference type="PANTHER" id="PTHR39535:SF2">
    <property type="entry name" value="HTTM DOMAIN-CONTAINING PROTEIN"/>
    <property type="match status" value="1"/>
</dbReference>
<comment type="subcellular location">
    <subcellularLocation>
        <location evidence="1">Endomembrane system</location>
        <topology evidence="1">Multi-pass membrane protein</topology>
    </subcellularLocation>
</comment>
<dbReference type="InterPro" id="IPR011020">
    <property type="entry name" value="HTTM-like"/>
</dbReference>
<dbReference type="Proteomes" id="UP001612928">
    <property type="component" value="Unassembled WGS sequence"/>
</dbReference>
<organism evidence="8 9">
    <name type="scientific">Nonomuraea indica</name>
    <dbReference type="NCBI Taxonomy" id="1581193"/>
    <lineage>
        <taxon>Bacteria</taxon>
        <taxon>Bacillati</taxon>
        <taxon>Actinomycetota</taxon>
        <taxon>Actinomycetes</taxon>
        <taxon>Streptosporangiales</taxon>
        <taxon>Streptosporangiaceae</taxon>
        <taxon>Nonomuraea</taxon>
    </lineage>
</organism>
<evidence type="ECO:0000256" key="1">
    <source>
        <dbReference type="ARBA" id="ARBA00004127"/>
    </source>
</evidence>
<proteinExistence type="predicted"/>
<dbReference type="InterPro" id="IPR053934">
    <property type="entry name" value="HTTM_dom"/>
</dbReference>